<keyword evidence="7" id="KW-0175">Coiled coil</keyword>
<dbReference type="GO" id="GO:0016020">
    <property type="term" value="C:membrane"/>
    <property type="evidence" value="ECO:0007669"/>
    <property type="project" value="UniProtKB-SubCell"/>
</dbReference>
<comment type="subcellular location">
    <subcellularLocation>
        <location evidence="1 6">Membrane</location>
        <topology evidence="1 6">Multi-pass membrane protein</topology>
    </subcellularLocation>
</comment>
<feature type="transmembrane region" description="Helical" evidence="6">
    <location>
        <begin position="405"/>
        <end position="428"/>
    </location>
</feature>
<evidence type="ECO:0000313" key="9">
    <source>
        <dbReference type="EMBL" id="PSS02885.1"/>
    </source>
</evidence>
<dbReference type="InterPro" id="IPR039204">
    <property type="entry name" value="MRS2-like"/>
</dbReference>
<comment type="function">
    <text evidence="6">Magnesium transporter that may mediate the influx of magnesium.</text>
</comment>
<reference evidence="10" key="2">
    <citation type="journal article" date="2018" name="BMC Genomics">
        <title>A manually annotated Actinidia chinensis var. chinensis (kiwifruit) genome highlights the challenges associated with draft genomes and gene prediction in plants.</title>
        <authorList>
            <person name="Pilkington S.M."/>
            <person name="Crowhurst R."/>
            <person name="Hilario E."/>
            <person name="Nardozza S."/>
            <person name="Fraser L."/>
            <person name="Peng Y."/>
            <person name="Gunaseelan K."/>
            <person name="Simpson R."/>
            <person name="Tahir J."/>
            <person name="Deroles S.C."/>
            <person name="Templeton K."/>
            <person name="Luo Z."/>
            <person name="Davy M."/>
            <person name="Cheng C."/>
            <person name="McNeilage M."/>
            <person name="Scaglione D."/>
            <person name="Liu Y."/>
            <person name="Zhang Q."/>
            <person name="Datson P."/>
            <person name="De Silva N."/>
            <person name="Gardiner S.E."/>
            <person name="Bassett H."/>
            <person name="Chagne D."/>
            <person name="McCallum J."/>
            <person name="Dzierzon H."/>
            <person name="Deng C."/>
            <person name="Wang Y.Y."/>
            <person name="Barron L."/>
            <person name="Manako K."/>
            <person name="Bowen J."/>
            <person name="Foster T.M."/>
            <person name="Erridge Z.A."/>
            <person name="Tiffin H."/>
            <person name="Waite C.N."/>
            <person name="Davies K.M."/>
            <person name="Grierson E.P."/>
            <person name="Laing W.A."/>
            <person name="Kirk R."/>
            <person name="Chen X."/>
            <person name="Wood M."/>
            <person name="Montefiori M."/>
            <person name="Brummell D.A."/>
            <person name="Schwinn K.E."/>
            <person name="Catanach A."/>
            <person name="Fullerton C."/>
            <person name="Li D."/>
            <person name="Meiyalaghan S."/>
            <person name="Nieuwenhuizen N."/>
            <person name="Read N."/>
            <person name="Prakash R."/>
            <person name="Hunter D."/>
            <person name="Zhang H."/>
            <person name="McKenzie M."/>
            <person name="Knabel M."/>
            <person name="Harris A."/>
            <person name="Allan A.C."/>
            <person name="Gleave A."/>
            <person name="Chen A."/>
            <person name="Janssen B.J."/>
            <person name="Plunkett B."/>
            <person name="Ampomah-Dwamena C."/>
            <person name="Voogd C."/>
            <person name="Leif D."/>
            <person name="Lafferty D."/>
            <person name="Souleyre E.J.F."/>
            <person name="Varkonyi-Gasic E."/>
            <person name="Gambi F."/>
            <person name="Hanley J."/>
            <person name="Yao J.L."/>
            <person name="Cheung J."/>
            <person name="David K.M."/>
            <person name="Warren B."/>
            <person name="Marsh K."/>
            <person name="Snowden K.C."/>
            <person name="Lin-Wang K."/>
            <person name="Brian L."/>
            <person name="Martinez-Sanchez M."/>
            <person name="Wang M."/>
            <person name="Ileperuma N."/>
            <person name="Macnee N."/>
            <person name="Campin R."/>
            <person name="McAtee P."/>
            <person name="Drummond R.S.M."/>
            <person name="Espley R.V."/>
            <person name="Ireland H.S."/>
            <person name="Wu R."/>
            <person name="Atkinson R.G."/>
            <person name="Karunairetnam S."/>
            <person name="Bulley S."/>
            <person name="Chunkath S."/>
            <person name="Hanley Z."/>
            <person name="Storey R."/>
            <person name="Thrimawithana A.H."/>
            <person name="Thomson S."/>
            <person name="David C."/>
            <person name="Testolin R."/>
            <person name="Huang H."/>
            <person name="Hellens R.P."/>
            <person name="Schaffer R.J."/>
        </authorList>
    </citation>
    <scope>NUCLEOTIDE SEQUENCE [LARGE SCALE GENOMIC DNA]</scope>
    <source>
        <strain evidence="10">cv. Red5</strain>
    </source>
</reference>
<feature type="region of interest" description="Disordered" evidence="8">
    <location>
        <begin position="1"/>
        <end position="32"/>
    </location>
</feature>
<dbReference type="Proteomes" id="UP000241394">
    <property type="component" value="Chromosome LG19"/>
</dbReference>
<keyword evidence="3 6" id="KW-0812">Transmembrane</keyword>
<dbReference type="OMA" id="LVRKNMI"/>
<feature type="compositionally biased region" description="Low complexity" evidence="8">
    <location>
        <begin position="22"/>
        <end position="32"/>
    </location>
</feature>
<dbReference type="AlphaFoldDB" id="A0A2R6Q6J2"/>
<dbReference type="FunCoup" id="A0A2R6Q6J2">
    <property type="interactions" value="1515"/>
</dbReference>
<dbReference type="PANTHER" id="PTHR13890">
    <property type="entry name" value="RNA SPLICING PROTEIN MRS2, MITOCHONDRIAL"/>
    <property type="match status" value="1"/>
</dbReference>
<dbReference type="OrthoDB" id="10251508at2759"/>
<dbReference type="CDD" id="cd12823">
    <property type="entry name" value="Mrs2_Mfm1p-like"/>
    <property type="match status" value="1"/>
</dbReference>
<keyword evidence="4 6" id="KW-1133">Transmembrane helix</keyword>
<comment type="similarity">
    <text evidence="2 6">Belongs to the CorA metal ion transporter (MIT) (TC 1.A.35.5) family.</text>
</comment>
<dbReference type="Gene3D" id="2.40.128.330">
    <property type="match status" value="1"/>
</dbReference>
<proteinExistence type="inferred from homology"/>
<protein>
    <recommendedName>
        <fullName evidence="6">Magnesium transporter</fullName>
    </recommendedName>
</protein>
<accession>A0A2R6Q6J2</accession>
<feature type="coiled-coil region" evidence="7">
    <location>
        <begin position="234"/>
        <end position="261"/>
    </location>
</feature>
<comment type="caution">
    <text evidence="9">The sequence shown here is derived from an EMBL/GenBank/DDBJ whole genome shotgun (WGS) entry which is preliminary data.</text>
</comment>
<keyword evidence="6" id="KW-0460">Magnesium</keyword>
<evidence type="ECO:0000256" key="8">
    <source>
        <dbReference type="SAM" id="MobiDB-lite"/>
    </source>
</evidence>
<feature type="transmembrane region" description="Helical" evidence="6">
    <location>
        <begin position="372"/>
        <end position="393"/>
    </location>
</feature>
<feature type="compositionally biased region" description="Low complexity" evidence="8">
    <location>
        <begin position="1"/>
        <end position="10"/>
    </location>
</feature>
<sequence length="436" mass="48632">MGKGPFSFRRPSIRRRPKKTADSSPTAASPNAANNSIAAAVAASKPKKKAGGARLWMRFDRFGQSELIECDKSTIIKRVSIPARDLRILGPVFSHSSNILAREKAMVVNLEYIKAIVTAEEVLLLDPLRQEVLPFVDQLRQQIPHKSSLQTQGGGQMAVQDNEMHLSTGGQWLPIREAAEGLQCELPFEFQVLEIALEVVCTYLNSSVADLERDAYPVLDELARNVSTKNLERVRSLKSNLTRLLARVQKVRDEIEHLLDDNEDMAHLYLTRKWIQSQQAEALLAATASNSMVITGPHLRHLSSNRSASLVSSNCLDEHDVEDLEMLLEAYFMQLDGTRNKILSVREYIDDTEDYVNIQLDNQRNELIQLQLTLTIASFAIAVETLIAGMFGMNIPCSLYHTEGIFGIFVGVATAACVLLFLLVLGYARWKKLLGS</sequence>
<evidence type="ECO:0000313" key="10">
    <source>
        <dbReference type="Proteomes" id="UP000241394"/>
    </source>
</evidence>
<evidence type="ECO:0000256" key="7">
    <source>
        <dbReference type="SAM" id="Coils"/>
    </source>
</evidence>
<evidence type="ECO:0000256" key="5">
    <source>
        <dbReference type="ARBA" id="ARBA00023136"/>
    </source>
</evidence>
<evidence type="ECO:0000256" key="1">
    <source>
        <dbReference type="ARBA" id="ARBA00004141"/>
    </source>
</evidence>
<evidence type="ECO:0000256" key="2">
    <source>
        <dbReference type="ARBA" id="ARBA00007535"/>
    </source>
</evidence>
<dbReference type="InParanoid" id="A0A2R6Q6J2"/>
<evidence type="ECO:0000256" key="4">
    <source>
        <dbReference type="ARBA" id="ARBA00022989"/>
    </source>
</evidence>
<dbReference type="PANTHER" id="PTHR13890:SF2">
    <property type="entry name" value="MAGNESIUM TRANSPORTER MRS2-4-RELATED"/>
    <property type="match status" value="1"/>
</dbReference>
<keyword evidence="5 6" id="KW-0472">Membrane</keyword>
<dbReference type="FunFam" id="2.40.128.330:FF:000001">
    <property type="entry name" value="Magnesium transporter MRS2-1"/>
    <property type="match status" value="1"/>
</dbReference>
<keyword evidence="6" id="KW-0813">Transport</keyword>
<dbReference type="Pfam" id="PF22099">
    <property type="entry name" value="MRS2-like"/>
    <property type="match status" value="2"/>
</dbReference>
<name>A0A2R6Q6J2_ACTCC</name>
<keyword evidence="6" id="KW-0406">Ion transport</keyword>
<reference evidence="9 10" key="1">
    <citation type="submission" date="2017-07" db="EMBL/GenBank/DDBJ databases">
        <title>An improved, manually edited Actinidia chinensis var. chinensis (kiwifruit) genome highlights the challenges associated with draft genomes and gene prediction in plants.</title>
        <authorList>
            <person name="Pilkington S."/>
            <person name="Crowhurst R."/>
            <person name="Hilario E."/>
            <person name="Nardozza S."/>
            <person name="Fraser L."/>
            <person name="Peng Y."/>
            <person name="Gunaseelan K."/>
            <person name="Simpson R."/>
            <person name="Tahir J."/>
            <person name="Deroles S."/>
            <person name="Templeton K."/>
            <person name="Luo Z."/>
            <person name="Davy M."/>
            <person name="Cheng C."/>
            <person name="Mcneilage M."/>
            <person name="Scaglione D."/>
            <person name="Liu Y."/>
            <person name="Zhang Q."/>
            <person name="Datson P."/>
            <person name="De Silva N."/>
            <person name="Gardiner S."/>
            <person name="Bassett H."/>
            <person name="Chagne D."/>
            <person name="Mccallum J."/>
            <person name="Dzierzon H."/>
            <person name="Deng C."/>
            <person name="Wang Y.-Y."/>
            <person name="Barron N."/>
            <person name="Manako K."/>
            <person name="Bowen J."/>
            <person name="Foster T."/>
            <person name="Erridge Z."/>
            <person name="Tiffin H."/>
            <person name="Waite C."/>
            <person name="Davies K."/>
            <person name="Grierson E."/>
            <person name="Laing W."/>
            <person name="Kirk R."/>
            <person name="Chen X."/>
            <person name="Wood M."/>
            <person name="Montefiori M."/>
            <person name="Brummell D."/>
            <person name="Schwinn K."/>
            <person name="Catanach A."/>
            <person name="Fullerton C."/>
            <person name="Li D."/>
            <person name="Meiyalaghan S."/>
            <person name="Nieuwenhuizen N."/>
            <person name="Read N."/>
            <person name="Prakash R."/>
            <person name="Hunter D."/>
            <person name="Zhang H."/>
            <person name="Mckenzie M."/>
            <person name="Knabel M."/>
            <person name="Harris A."/>
            <person name="Allan A."/>
            <person name="Chen A."/>
            <person name="Janssen B."/>
            <person name="Plunkett B."/>
            <person name="Dwamena C."/>
            <person name="Voogd C."/>
            <person name="Leif D."/>
            <person name="Lafferty D."/>
            <person name="Souleyre E."/>
            <person name="Varkonyi-Gasic E."/>
            <person name="Gambi F."/>
            <person name="Hanley J."/>
            <person name="Yao J.-L."/>
            <person name="Cheung J."/>
            <person name="David K."/>
            <person name="Warren B."/>
            <person name="Marsh K."/>
            <person name="Snowden K."/>
            <person name="Lin-Wang K."/>
            <person name="Brian L."/>
            <person name="Martinez-Sanchez M."/>
            <person name="Wang M."/>
            <person name="Ileperuma N."/>
            <person name="Macnee N."/>
            <person name="Campin R."/>
            <person name="Mcatee P."/>
            <person name="Drummond R."/>
            <person name="Espley R."/>
            <person name="Ireland H."/>
            <person name="Wu R."/>
            <person name="Atkinson R."/>
            <person name="Karunairetnam S."/>
            <person name="Bulley S."/>
            <person name="Chunkath S."/>
            <person name="Hanley Z."/>
            <person name="Storey R."/>
            <person name="Thrimawithana A."/>
            <person name="Thomson S."/>
            <person name="David C."/>
            <person name="Testolin R."/>
        </authorList>
    </citation>
    <scope>NUCLEOTIDE SEQUENCE [LARGE SCALE GENOMIC DNA]</scope>
    <source>
        <strain evidence="10">cv. Red5</strain>
        <tissue evidence="9">Young leaf</tissue>
    </source>
</reference>
<keyword evidence="10" id="KW-1185">Reference proteome</keyword>
<dbReference type="GO" id="GO:0015095">
    <property type="term" value="F:magnesium ion transmembrane transporter activity"/>
    <property type="evidence" value="ECO:0007669"/>
    <property type="project" value="TreeGrafter"/>
</dbReference>
<dbReference type="EMBL" id="NKQK01000019">
    <property type="protein sequence ID" value="PSS02885.1"/>
    <property type="molecule type" value="Genomic_DNA"/>
</dbReference>
<gene>
    <name evidence="9" type="ORF">CEY00_Acc21265</name>
</gene>
<dbReference type="SUPFAM" id="SSF144083">
    <property type="entry name" value="Magnesium transport protein CorA, transmembrane region"/>
    <property type="match status" value="1"/>
</dbReference>
<dbReference type="InterPro" id="IPR045863">
    <property type="entry name" value="CorA_TM1_TM2"/>
</dbReference>
<organism evidence="9 10">
    <name type="scientific">Actinidia chinensis var. chinensis</name>
    <name type="common">Chinese soft-hair kiwi</name>
    <dbReference type="NCBI Taxonomy" id="1590841"/>
    <lineage>
        <taxon>Eukaryota</taxon>
        <taxon>Viridiplantae</taxon>
        <taxon>Streptophyta</taxon>
        <taxon>Embryophyta</taxon>
        <taxon>Tracheophyta</taxon>
        <taxon>Spermatophyta</taxon>
        <taxon>Magnoliopsida</taxon>
        <taxon>eudicotyledons</taxon>
        <taxon>Gunneridae</taxon>
        <taxon>Pentapetalae</taxon>
        <taxon>asterids</taxon>
        <taxon>Ericales</taxon>
        <taxon>Actinidiaceae</taxon>
        <taxon>Actinidia</taxon>
    </lineage>
</organism>
<dbReference type="Gramene" id="PSS02885">
    <property type="protein sequence ID" value="PSS02885"/>
    <property type="gene ID" value="CEY00_Acc21265"/>
</dbReference>
<evidence type="ECO:0000256" key="6">
    <source>
        <dbReference type="RuleBase" id="RU366041"/>
    </source>
</evidence>
<dbReference type="Gene3D" id="1.20.58.340">
    <property type="entry name" value="Magnesium transport protein CorA, transmembrane region"/>
    <property type="match status" value="2"/>
</dbReference>
<evidence type="ECO:0000256" key="3">
    <source>
        <dbReference type="ARBA" id="ARBA00022692"/>
    </source>
</evidence>